<dbReference type="AlphaFoldDB" id="A0A1G2SCE7"/>
<keyword evidence="1" id="KW-1133">Transmembrane helix</keyword>
<evidence type="ECO:0000256" key="1">
    <source>
        <dbReference type="SAM" id="Phobius"/>
    </source>
</evidence>
<evidence type="ECO:0000313" key="3">
    <source>
        <dbReference type="Proteomes" id="UP000178817"/>
    </source>
</evidence>
<organism evidence="2 3">
    <name type="scientific">Candidatus Yonathbacteria bacterium RIFCSPLOWO2_01_FULL_43_27</name>
    <dbReference type="NCBI Taxonomy" id="1802726"/>
    <lineage>
        <taxon>Bacteria</taxon>
        <taxon>Candidatus Yonathiibacteriota</taxon>
    </lineage>
</organism>
<dbReference type="STRING" id="1802726.A3B07_01045"/>
<sequence>MEWAMKRKILYVSALVGVVLLIGAYPMYRALFPSGTCFDNKQNGGEAGVDCGGACTLYCTSQVKPLRVVWAEAFSFAPDHYDVGAYIENPNIDAGIKSARYTVRIFDATGQTIGERIGAIEISPRAPTFLFEGNFTLLTPPAKVEVVFDDAYLESMVSARPSAPVLVTKNQRLKEVTTSPRFDAVLVNTDPLNSVSSVSLGAIIFDSARNPIAISRTIVEEIEKGEEQQIFFTWPNRFLGVEEGERLITDIIIMTPAVFEK</sequence>
<dbReference type="Proteomes" id="UP000178817">
    <property type="component" value="Unassembled WGS sequence"/>
</dbReference>
<feature type="transmembrane region" description="Helical" evidence="1">
    <location>
        <begin position="9"/>
        <end position="28"/>
    </location>
</feature>
<dbReference type="EMBL" id="MHUV01000004">
    <property type="protein sequence ID" value="OHA82693.1"/>
    <property type="molecule type" value="Genomic_DNA"/>
</dbReference>
<keyword evidence="1" id="KW-0812">Transmembrane</keyword>
<accession>A0A1G2SCE7</accession>
<comment type="caution">
    <text evidence="2">The sequence shown here is derived from an EMBL/GenBank/DDBJ whole genome shotgun (WGS) entry which is preliminary data.</text>
</comment>
<protein>
    <submittedName>
        <fullName evidence="2">Uncharacterized protein</fullName>
    </submittedName>
</protein>
<proteinExistence type="predicted"/>
<name>A0A1G2SCE7_9BACT</name>
<reference evidence="2 3" key="1">
    <citation type="journal article" date="2016" name="Nat. Commun.">
        <title>Thousands of microbial genomes shed light on interconnected biogeochemical processes in an aquifer system.</title>
        <authorList>
            <person name="Anantharaman K."/>
            <person name="Brown C.T."/>
            <person name="Hug L.A."/>
            <person name="Sharon I."/>
            <person name="Castelle C.J."/>
            <person name="Probst A.J."/>
            <person name="Thomas B.C."/>
            <person name="Singh A."/>
            <person name="Wilkins M.J."/>
            <person name="Karaoz U."/>
            <person name="Brodie E.L."/>
            <person name="Williams K.H."/>
            <person name="Hubbard S.S."/>
            <person name="Banfield J.F."/>
        </authorList>
    </citation>
    <scope>NUCLEOTIDE SEQUENCE [LARGE SCALE GENOMIC DNA]</scope>
</reference>
<keyword evidence="1" id="KW-0472">Membrane</keyword>
<evidence type="ECO:0000313" key="2">
    <source>
        <dbReference type="EMBL" id="OHA82693.1"/>
    </source>
</evidence>
<gene>
    <name evidence="2" type="ORF">A3B07_01045</name>
</gene>